<reference evidence="1 3" key="1">
    <citation type="submission" date="2015-07" db="EMBL/GenBank/DDBJ databases">
        <title>Fjat-14205 dsm 2895.</title>
        <authorList>
            <person name="Liu B."/>
            <person name="Wang J."/>
            <person name="Zhu Y."/>
            <person name="Liu G."/>
            <person name="Chen Q."/>
            <person name="Chen Z."/>
            <person name="Lan J."/>
            <person name="Che J."/>
            <person name="Ge C."/>
            <person name="Shi H."/>
            <person name="Pan Z."/>
            <person name="Liu X."/>
        </authorList>
    </citation>
    <scope>NUCLEOTIDE SEQUENCE [LARGE SCALE GENOMIC DNA]</scope>
    <source>
        <strain evidence="1 3">DSM 2895</strain>
    </source>
</reference>
<reference evidence="2 4" key="2">
    <citation type="submission" date="2016-10" db="EMBL/GenBank/DDBJ databases">
        <authorList>
            <person name="de Groot N.N."/>
        </authorList>
    </citation>
    <scope>NUCLEOTIDE SEQUENCE [LARGE SCALE GENOMIC DNA]</scope>
    <source>
        <strain evidence="2 4">DSM 2895</strain>
    </source>
</reference>
<accession>A0A0D1XGX5</accession>
<sequence length="82" mass="9529">MGKLTVFTIQITEQTSVLVVAEDSQRALKVPLYNGRIKGCEISKVKVEQYPSDRLLFKNGIVFEISEYIERYHYPHFISEAY</sequence>
<proteinExistence type="predicted"/>
<evidence type="ECO:0000313" key="3">
    <source>
        <dbReference type="Proteomes" id="UP000037269"/>
    </source>
</evidence>
<evidence type="ECO:0000313" key="4">
    <source>
        <dbReference type="Proteomes" id="UP000182836"/>
    </source>
</evidence>
<protein>
    <submittedName>
        <fullName evidence="1">Uncharacterized protein</fullName>
    </submittedName>
</protein>
<dbReference type="Proteomes" id="UP000037269">
    <property type="component" value="Unassembled WGS sequence"/>
</dbReference>
<dbReference type="PATRIC" id="fig|47500.8.peg.3740"/>
<dbReference type="AlphaFoldDB" id="A0A0D1XGX5"/>
<dbReference type="Proteomes" id="UP000182836">
    <property type="component" value="Unassembled WGS sequence"/>
</dbReference>
<gene>
    <name evidence="1" type="ORF">AF333_21085</name>
    <name evidence="2" type="ORF">SAMN04487909_13953</name>
</gene>
<dbReference type="EMBL" id="FNED01000039">
    <property type="protein sequence ID" value="SDK11998.1"/>
    <property type="molecule type" value="Genomic_DNA"/>
</dbReference>
<organism evidence="1 3">
    <name type="scientific">Aneurinibacillus migulanus</name>
    <name type="common">Bacillus migulanus</name>
    <dbReference type="NCBI Taxonomy" id="47500"/>
    <lineage>
        <taxon>Bacteria</taxon>
        <taxon>Bacillati</taxon>
        <taxon>Bacillota</taxon>
        <taxon>Bacilli</taxon>
        <taxon>Bacillales</taxon>
        <taxon>Paenibacillaceae</taxon>
        <taxon>Aneurinibacillus group</taxon>
        <taxon>Aneurinibacillus</taxon>
    </lineage>
</organism>
<keyword evidence="3" id="KW-1185">Reference proteome</keyword>
<evidence type="ECO:0000313" key="1">
    <source>
        <dbReference type="EMBL" id="KON97582.1"/>
    </source>
</evidence>
<evidence type="ECO:0000313" key="2">
    <source>
        <dbReference type="EMBL" id="SDK11998.1"/>
    </source>
</evidence>
<dbReference type="GeneID" id="42307643"/>
<name>A0A0D1XGX5_ANEMI</name>
<dbReference type="EMBL" id="LGUG01000004">
    <property type="protein sequence ID" value="KON97582.1"/>
    <property type="molecule type" value="Genomic_DNA"/>
</dbReference>
<dbReference type="RefSeq" id="WP_043068340.1">
    <property type="nucleotide sequence ID" value="NZ_BJOA01000125.1"/>
</dbReference>